<evidence type="ECO:0000256" key="4">
    <source>
        <dbReference type="ARBA" id="ARBA00023136"/>
    </source>
</evidence>
<organism evidence="8 9">
    <name type="scientific">Aliiglaciecola litoralis</name>
    <dbReference type="NCBI Taxonomy" id="582857"/>
    <lineage>
        <taxon>Bacteria</taxon>
        <taxon>Pseudomonadati</taxon>
        <taxon>Pseudomonadota</taxon>
        <taxon>Gammaproteobacteria</taxon>
        <taxon>Alteromonadales</taxon>
        <taxon>Alteromonadaceae</taxon>
        <taxon>Aliiglaciecola</taxon>
    </lineage>
</organism>
<feature type="chain" id="PRO_5046136792" description="Entericidin A/B family lipoprotein" evidence="7">
    <location>
        <begin position="25"/>
        <end position="47"/>
    </location>
</feature>
<keyword evidence="6" id="KW-0449">Lipoprotein</keyword>
<keyword evidence="4" id="KW-0472">Membrane</keyword>
<evidence type="ECO:0000256" key="7">
    <source>
        <dbReference type="SAM" id="SignalP"/>
    </source>
</evidence>
<evidence type="ECO:0000313" key="8">
    <source>
        <dbReference type="EMBL" id="GAA0859218.1"/>
    </source>
</evidence>
<evidence type="ECO:0008006" key="10">
    <source>
        <dbReference type="Google" id="ProtNLM"/>
    </source>
</evidence>
<dbReference type="InterPro" id="IPR012556">
    <property type="entry name" value="Entericidin"/>
</dbReference>
<keyword evidence="2" id="KW-1003">Cell membrane</keyword>
<evidence type="ECO:0000256" key="6">
    <source>
        <dbReference type="ARBA" id="ARBA00023288"/>
    </source>
</evidence>
<gene>
    <name evidence="8" type="ORF">GCM10009114_31840</name>
</gene>
<keyword evidence="5" id="KW-0564">Palmitate</keyword>
<name>A0ABN1LRF9_9ALTE</name>
<evidence type="ECO:0000256" key="1">
    <source>
        <dbReference type="ARBA" id="ARBA00010296"/>
    </source>
</evidence>
<keyword evidence="3 7" id="KW-0732">Signal</keyword>
<dbReference type="Pfam" id="PF08085">
    <property type="entry name" value="Entericidin"/>
    <property type="match status" value="1"/>
</dbReference>
<dbReference type="RefSeq" id="WP_343861766.1">
    <property type="nucleotide sequence ID" value="NZ_BAAAFD010000011.1"/>
</dbReference>
<evidence type="ECO:0000313" key="9">
    <source>
        <dbReference type="Proteomes" id="UP001500359"/>
    </source>
</evidence>
<reference evidence="8 9" key="1">
    <citation type="journal article" date="2019" name="Int. J. Syst. Evol. Microbiol.">
        <title>The Global Catalogue of Microorganisms (GCM) 10K type strain sequencing project: providing services to taxonomists for standard genome sequencing and annotation.</title>
        <authorList>
            <consortium name="The Broad Institute Genomics Platform"/>
            <consortium name="The Broad Institute Genome Sequencing Center for Infectious Disease"/>
            <person name="Wu L."/>
            <person name="Ma J."/>
        </authorList>
    </citation>
    <scope>NUCLEOTIDE SEQUENCE [LARGE SCALE GENOMIC DNA]</scope>
    <source>
        <strain evidence="8 9">JCM 15896</strain>
    </source>
</reference>
<evidence type="ECO:0000256" key="2">
    <source>
        <dbReference type="ARBA" id="ARBA00022475"/>
    </source>
</evidence>
<dbReference type="Proteomes" id="UP001500359">
    <property type="component" value="Unassembled WGS sequence"/>
</dbReference>
<keyword evidence="9" id="KW-1185">Reference proteome</keyword>
<evidence type="ECO:0000256" key="5">
    <source>
        <dbReference type="ARBA" id="ARBA00023139"/>
    </source>
</evidence>
<proteinExistence type="inferred from homology"/>
<comment type="caution">
    <text evidence="8">The sequence shown here is derived from an EMBL/GenBank/DDBJ whole genome shotgun (WGS) entry which is preliminary data.</text>
</comment>
<sequence>MNISTTLRRFAVFAFVLAALSGCATIEGMGEDVENAGDQIEDATDNR</sequence>
<comment type="similarity">
    <text evidence="1">Belongs to the EcnA/EcnB lipoprotein family.</text>
</comment>
<evidence type="ECO:0000256" key="3">
    <source>
        <dbReference type="ARBA" id="ARBA00022729"/>
    </source>
</evidence>
<protein>
    <recommendedName>
        <fullName evidence="10">Entericidin A/B family lipoprotein</fullName>
    </recommendedName>
</protein>
<accession>A0ABN1LRF9</accession>
<feature type="signal peptide" evidence="7">
    <location>
        <begin position="1"/>
        <end position="24"/>
    </location>
</feature>
<dbReference type="EMBL" id="BAAAFD010000011">
    <property type="protein sequence ID" value="GAA0859218.1"/>
    <property type="molecule type" value="Genomic_DNA"/>
</dbReference>